<name>A0A934R2S1_9BACT</name>
<proteinExistence type="predicted"/>
<dbReference type="EMBL" id="JAENIK010000009">
    <property type="protein sequence ID" value="MBK1815757.1"/>
    <property type="molecule type" value="Genomic_DNA"/>
</dbReference>
<evidence type="ECO:0008006" key="3">
    <source>
        <dbReference type="Google" id="ProtNLM"/>
    </source>
</evidence>
<gene>
    <name evidence="1" type="ORF">JIN84_09020</name>
</gene>
<comment type="caution">
    <text evidence="1">The sequence shown here is derived from an EMBL/GenBank/DDBJ whole genome shotgun (WGS) entry which is preliminary data.</text>
</comment>
<evidence type="ECO:0000313" key="2">
    <source>
        <dbReference type="Proteomes" id="UP000600139"/>
    </source>
</evidence>
<dbReference type="Gene3D" id="3.40.50.300">
    <property type="entry name" value="P-loop containing nucleotide triphosphate hydrolases"/>
    <property type="match status" value="1"/>
</dbReference>
<reference evidence="1" key="1">
    <citation type="submission" date="2021-01" db="EMBL/GenBank/DDBJ databases">
        <title>Modified the classification status of verrucomicrobia.</title>
        <authorList>
            <person name="Feng X."/>
        </authorList>
    </citation>
    <scope>NUCLEOTIDE SEQUENCE</scope>
    <source>
        <strain evidence="1">JCM 18052</strain>
    </source>
</reference>
<dbReference type="Proteomes" id="UP000600139">
    <property type="component" value="Unassembled WGS sequence"/>
</dbReference>
<accession>A0A934R2S1</accession>
<keyword evidence="2" id="KW-1185">Reference proteome</keyword>
<dbReference type="AlphaFoldDB" id="A0A934R2S1"/>
<dbReference type="InterPro" id="IPR027417">
    <property type="entry name" value="P-loop_NTPase"/>
</dbReference>
<protein>
    <recommendedName>
        <fullName evidence="3">AAA domain-containing protein</fullName>
    </recommendedName>
</protein>
<dbReference type="SUPFAM" id="SSF52540">
    <property type="entry name" value="P-loop containing nucleoside triphosphate hydrolases"/>
    <property type="match status" value="1"/>
</dbReference>
<evidence type="ECO:0000313" key="1">
    <source>
        <dbReference type="EMBL" id="MBK1815757.1"/>
    </source>
</evidence>
<dbReference type="RefSeq" id="WP_200350714.1">
    <property type="nucleotide sequence ID" value="NZ_BAABHZ010000008.1"/>
</dbReference>
<sequence length="263" mass="28172">MTPPTTNIPNTPATLNDSLFVDEDVISGIQAGEFGILDGPAYITSHLMLRAAVEIAIGWTPLKGMFGLDCVGGQSVVYLTLKDTPSSRTRRLVGLLGQLDIQEGSNEAQLLKDNLIICDANAFMAGGLEALPVDPENPPRLIIIDDVAHFVPNLDFNDPSAVGDFLRTVCAEASRHGAALLLVRSNPPERGGSLIEDTARRIWTVTHPEQAEAPYLPPSELELVGIVSSIKSNDPAVEEPLWFGMNSVDLAIDQPEKTIKAGA</sequence>
<organism evidence="1 2">
    <name type="scientific">Luteolibacter yonseiensis</name>
    <dbReference type="NCBI Taxonomy" id="1144680"/>
    <lineage>
        <taxon>Bacteria</taxon>
        <taxon>Pseudomonadati</taxon>
        <taxon>Verrucomicrobiota</taxon>
        <taxon>Verrucomicrobiia</taxon>
        <taxon>Verrucomicrobiales</taxon>
        <taxon>Verrucomicrobiaceae</taxon>
        <taxon>Luteolibacter</taxon>
    </lineage>
</organism>